<organism evidence="2 3">
    <name type="scientific">Massilia aerilata</name>
    <dbReference type="NCBI Taxonomy" id="453817"/>
    <lineage>
        <taxon>Bacteria</taxon>
        <taxon>Pseudomonadati</taxon>
        <taxon>Pseudomonadota</taxon>
        <taxon>Betaproteobacteria</taxon>
        <taxon>Burkholderiales</taxon>
        <taxon>Oxalobacteraceae</taxon>
        <taxon>Telluria group</taxon>
        <taxon>Massilia</taxon>
    </lineage>
</organism>
<evidence type="ECO:0000313" key="2">
    <source>
        <dbReference type="EMBL" id="MFC5551819.1"/>
    </source>
</evidence>
<dbReference type="Proteomes" id="UP001596086">
    <property type="component" value="Unassembled WGS sequence"/>
</dbReference>
<dbReference type="InterPro" id="IPR009671">
    <property type="entry name" value="RraB_dom"/>
</dbReference>
<proteinExistence type="predicted"/>
<evidence type="ECO:0000259" key="1">
    <source>
        <dbReference type="Pfam" id="PF06877"/>
    </source>
</evidence>
<reference evidence="3" key="1">
    <citation type="journal article" date="2019" name="Int. J. Syst. Evol. Microbiol.">
        <title>The Global Catalogue of Microorganisms (GCM) 10K type strain sequencing project: providing services to taxonomists for standard genome sequencing and annotation.</title>
        <authorList>
            <consortium name="The Broad Institute Genomics Platform"/>
            <consortium name="The Broad Institute Genome Sequencing Center for Infectious Disease"/>
            <person name="Wu L."/>
            <person name="Ma J."/>
        </authorList>
    </citation>
    <scope>NUCLEOTIDE SEQUENCE [LARGE SCALE GENOMIC DNA]</scope>
    <source>
        <strain evidence="3">CGMCC 4.5798</strain>
    </source>
</reference>
<feature type="domain" description="Regulator of ribonuclease activity B" evidence="1">
    <location>
        <begin position="26"/>
        <end position="113"/>
    </location>
</feature>
<keyword evidence="3" id="KW-1185">Reference proteome</keyword>
<protein>
    <submittedName>
        <fullName evidence="2">Ribonuclease E inhibitor RraB</fullName>
    </submittedName>
</protein>
<dbReference type="Pfam" id="PF06877">
    <property type="entry name" value="RraB"/>
    <property type="match status" value="1"/>
</dbReference>
<name>A0ABW0S433_9BURK</name>
<comment type="caution">
    <text evidence="2">The sequence shown here is derived from an EMBL/GenBank/DDBJ whole genome shotgun (WGS) entry which is preliminary data.</text>
</comment>
<sequence length="119" mass="13438">MMTRAMLEDFFAESRRTYASGRANWNIDDECRWSYFFVDRDREKLLPIAAHLAPSAYEFVGTLGPDEASDNPVFYLRLDRVETHTPASLDECNQLLYAIAARFGVASYDGFDVGAVDGP</sequence>
<dbReference type="RefSeq" id="WP_379776511.1">
    <property type="nucleotide sequence ID" value="NZ_JBHSMZ010000024.1"/>
</dbReference>
<gene>
    <name evidence="2" type="ORF">ACFPO9_25145</name>
</gene>
<dbReference type="EMBL" id="JBHSMZ010000024">
    <property type="protein sequence ID" value="MFC5551819.1"/>
    <property type="molecule type" value="Genomic_DNA"/>
</dbReference>
<evidence type="ECO:0000313" key="3">
    <source>
        <dbReference type="Proteomes" id="UP001596086"/>
    </source>
</evidence>
<accession>A0ABW0S433</accession>